<dbReference type="Proteomes" id="UP000553632">
    <property type="component" value="Unassembled WGS sequence"/>
</dbReference>
<gene>
    <name evidence="1" type="ORF">FOZ63_000260</name>
</gene>
<dbReference type="AlphaFoldDB" id="A0A7J6Q2Z5"/>
<proteinExistence type="predicted"/>
<keyword evidence="2" id="KW-1185">Reference proteome</keyword>
<dbReference type="EMBL" id="JABANO010036376">
    <property type="protein sequence ID" value="KAF4701930.1"/>
    <property type="molecule type" value="Genomic_DNA"/>
</dbReference>
<sequence>MARLRRLQQHLRRHLHRLLRPTAHLIRRLHQRISFYFTNSDFPSNGALPCSSGIWLPFSSYWVSPYYSHSLFSSVVVAILFMGGHTPRVCSVTPCGSTRWMRWVAFVVLMSTSVFWPITLQGCSSSPSPFPQQSEFARLAEVVSNRWEEEFASHALATALSRSPRVPIRERSRTLQYTITVARVFAWIAAELVS</sequence>
<accession>A0A7J6Q2Z5</accession>
<comment type="caution">
    <text evidence="1">The sequence shown here is derived from an EMBL/GenBank/DDBJ whole genome shotgun (WGS) entry which is preliminary data.</text>
</comment>
<evidence type="ECO:0000313" key="2">
    <source>
        <dbReference type="Proteomes" id="UP000553632"/>
    </source>
</evidence>
<organism evidence="1 2">
    <name type="scientific">Perkinsus olseni</name>
    <name type="common">Perkinsus atlanticus</name>
    <dbReference type="NCBI Taxonomy" id="32597"/>
    <lineage>
        <taxon>Eukaryota</taxon>
        <taxon>Sar</taxon>
        <taxon>Alveolata</taxon>
        <taxon>Perkinsozoa</taxon>
        <taxon>Perkinsea</taxon>
        <taxon>Perkinsida</taxon>
        <taxon>Perkinsidae</taxon>
        <taxon>Perkinsus</taxon>
    </lineage>
</organism>
<protein>
    <submittedName>
        <fullName evidence="1">Uncharacterized protein</fullName>
    </submittedName>
</protein>
<reference evidence="1 2" key="1">
    <citation type="submission" date="2020-04" db="EMBL/GenBank/DDBJ databases">
        <title>Perkinsus olseni comparative genomics.</title>
        <authorList>
            <person name="Bogema D.R."/>
        </authorList>
    </citation>
    <scope>NUCLEOTIDE SEQUENCE [LARGE SCALE GENOMIC DNA]</scope>
    <source>
        <strain evidence="1 2">ATCC PRA-207</strain>
    </source>
</reference>
<name>A0A7J6Q2Z5_PEROL</name>
<evidence type="ECO:0000313" key="1">
    <source>
        <dbReference type="EMBL" id="KAF4701930.1"/>
    </source>
</evidence>